<dbReference type="GO" id="GO:0006644">
    <property type="term" value="P:phospholipid metabolic process"/>
    <property type="evidence" value="ECO:0007669"/>
    <property type="project" value="InterPro"/>
</dbReference>
<evidence type="ECO:0000259" key="1">
    <source>
        <dbReference type="Pfam" id="PF08398"/>
    </source>
</evidence>
<comment type="caution">
    <text evidence="2">The sequence shown here is derived from an EMBL/GenBank/DDBJ whole genome shotgun (WGS) entry which is preliminary data.</text>
</comment>
<accession>A0A921KCY8</accession>
<dbReference type="EMBL" id="DYWT01000116">
    <property type="protein sequence ID" value="HJF31541.1"/>
    <property type="molecule type" value="Genomic_DNA"/>
</dbReference>
<dbReference type="GO" id="GO:0004623">
    <property type="term" value="F:phospholipase A2 activity"/>
    <property type="evidence" value="ECO:0007669"/>
    <property type="project" value="InterPro"/>
</dbReference>
<sequence>MLSRRGNGKFRLCILPGYNWCGPGCNGPGAPINDVDAACKAHDICYREGRSACECDQEFLRRLHSKIDLRTQKGRHARMLYNYMRLQTRFSCGSHRK</sequence>
<dbReference type="Gene3D" id="1.20.90.10">
    <property type="entry name" value="Phospholipase A2 domain"/>
    <property type="match status" value="1"/>
</dbReference>
<protein>
    <submittedName>
        <fullName evidence="2">Phospholipase</fullName>
    </submittedName>
</protein>
<evidence type="ECO:0000313" key="3">
    <source>
        <dbReference type="Proteomes" id="UP000698173"/>
    </source>
</evidence>
<reference evidence="2" key="1">
    <citation type="journal article" date="2021" name="PeerJ">
        <title>Extensive microbial diversity within the chicken gut microbiome revealed by metagenomics and culture.</title>
        <authorList>
            <person name="Gilroy R."/>
            <person name="Ravi A."/>
            <person name="Getino M."/>
            <person name="Pursley I."/>
            <person name="Horton D.L."/>
            <person name="Alikhan N.F."/>
            <person name="Baker D."/>
            <person name="Gharbi K."/>
            <person name="Hall N."/>
            <person name="Watson M."/>
            <person name="Adriaenssens E.M."/>
            <person name="Foster-Nyarko E."/>
            <person name="Jarju S."/>
            <person name="Secka A."/>
            <person name="Antonio M."/>
            <person name="Oren A."/>
            <person name="Chaudhuri R.R."/>
            <person name="La Ragione R."/>
            <person name="Hildebrand F."/>
            <person name="Pallen M.J."/>
        </authorList>
    </citation>
    <scope>NUCLEOTIDE SEQUENCE</scope>
    <source>
        <strain evidence="2">CHK171-7178</strain>
    </source>
</reference>
<dbReference type="GO" id="GO:0050482">
    <property type="term" value="P:arachidonate secretion"/>
    <property type="evidence" value="ECO:0007669"/>
    <property type="project" value="InterPro"/>
</dbReference>
<dbReference type="InterPro" id="IPR013607">
    <property type="entry name" value="Phospholipase_A2-like"/>
</dbReference>
<gene>
    <name evidence="2" type="ORF">K8V56_07150</name>
</gene>
<dbReference type="SUPFAM" id="SSF48619">
    <property type="entry name" value="Phospholipase A2, PLA2"/>
    <property type="match status" value="1"/>
</dbReference>
<proteinExistence type="predicted"/>
<dbReference type="GO" id="GO:0005198">
    <property type="term" value="F:structural molecule activity"/>
    <property type="evidence" value="ECO:0007669"/>
    <property type="project" value="InterPro"/>
</dbReference>
<feature type="domain" description="Phospholipase A2-like" evidence="1">
    <location>
        <begin position="14"/>
        <end position="48"/>
    </location>
</feature>
<dbReference type="AlphaFoldDB" id="A0A921KCY8"/>
<evidence type="ECO:0000313" key="2">
    <source>
        <dbReference type="EMBL" id="HJF31541.1"/>
    </source>
</evidence>
<dbReference type="InterPro" id="IPR036444">
    <property type="entry name" value="PLipase_A2_dom_sf"/>
</dbReference>
<organism evidence="2 3">
    <name type="scientific">Sporosarcina psychrophila</name>
    <name type="common">Bacillus psychrophilus</name>
    <dbReference type="NCBI Taxonomy" id="1476"/>
    <lineage>
        <taxon>Bacteria</taxon>
        <taxon>Bacillati</taxon>
        <taxon>Bacillota</taxon>
        <taxon>Bacilli</taxon>
        <taxon>Bacillales</taxon>
        <taxon>Caryophanaceae</taxon>
        <taxon>Sporosarcina</taxon>
    </lineage>
</organism>
<dbReference type="Proteomes" id="UP000698173">
    <property type="component" value="Unassembled WGS sequence"/>
</dbReference>
<dbReference type="Pfam" id="PF08398">
    <property type="entry name" value="Phospholip_A2_4"/>
    <property type="match status" value="1"/>
</dbReference>
<reference evidence="2" key="2">
    <citation type="submission" date="2021-09" db="EMBL/GenBank/DDBJ databases">
        <authorList>
            <person name="Gilroy R."/>
        </authorList>
    </citation>
    <scope>NUCLEOTIDE SEQUENCE</scope>
    <source>
        <strain evidence="2">CHK171-7178</strain>
    </source>
</reference>
<name>A0A921KCY8_SPOPS</name>